<proteinExistence type="predicted"/>
<evidence type="ECO:0000313" key="1">
    <source>
        <dbReference type="EMBL" id="SPZ06125.1"/>
    </source>
</evidence>
<dbReference type="EMBL" id="UAUF01000011">
    <property type="protein sequence ID" value="SPZ06125.1"/>
    <property type="molecule type" value="Genomic_DNA"/>
</dbReference>
<dbReference type="RefSeq" id="WP_010798203.1">
    <property type="nucleotide sequence ID" value="NZ_CP069262.1"/>
</dbReference>
<organism evidence="1 2">
    <name type="scientific">Pseudomonas luteola</name>
    <dbReference type="NCBI Taxonomy" id="47886"/>
    <lineage>
        <taxon>Bacteria</taxon>
        <taxon>Pseudomonadati</taxon>
        <taxon>Pseudomonadota</taxon>
        <taxon>Gammaproteobacteria</taxon>
        <taxon>Pseudomonadales</taxon>
        <taxon>Pseudomonadaceae</taxon>
        <taxon>Pseudomonas</taxon>
    </lineage>
</organism>
<gene>
    <name evidence="1" type="ORF">NCTC11842_02043</name>
</gene>
<accession>A0A2X2D1M7</accession>
<dbReference type="AlphaFoldDB" id="A0A2X2D1M7"/>
<dbReference type="Proteomes" id="UP000250443">
    <property type="component" value="Unassembled WGS sequence"/>
</dbReference>
<sequence>MNAYTHWRGKSVKADYEAIRAVVRAIRQGFSGCRIGYPRIGAGLAEGDWAIIGALINEELAGLDHTLVEYLP</sequence>
<dbReference type="SUPFAM" id="SSF52949">
    <property type="entry name" value="Macro domain-like"/>
    <property type="match status" value="1"/>
</dbReference>
<evidence type="ECO:0008006" key="3">
    <source>
        <dbReference type="Google" id="ProtNLM"/>
    </source>
</evidence>
<protein>
    <recommendedName>
        <fullName evidence="3">Macro domain-containing protein</fullName>
    </recommendedName>
</protein>
<name>A0A2X2D1M7_PSELU</name>
<reference evidence="1 2" key="1">
    <citation type="submission" date="2018-06" db="EMBL/GenBank/DDBJ databases">
        <authorList>
            <consortium name="Pathogen Informatics"/>
            <person name="Doyle S."/>
        </authorList>
    </citation>
    <scope>NUCLEOTIDE SEQUENCE [LARGE SCALE GENOMIC DNA]</scope>
    <source>
        <strain evidence="1 2">NCTC11842</strain>
    </source>
</reference>
<dbReference type="InterPro" id="IPR043472">
    <property type="entry name" value="Macro_dom-like"/>
</dbReference>
<evidence type="ECO:0000313" key="2">
    <source>
        <dbReference type="Proteomes" id="UP000250443"/>
    </source>
</evidence>
<dbReference type="Gene3D" id="3.40.220.10">
    <property type="entry name" value="Leucine Aminopeptidase, subunit E, domain 1"/>
    <property type="match status" value="1"/>
</dbReference>